<dbReference type="GeneID" id="30411176"/>
<dbReference type="Proteomes" id="UP000094707">
    <property type="component" value="Chromosome I"/>
</dbReference>
<accession>A0A1D3L029</accession>
<dbReference type="STRING" id="118062.MCBB_0312"/>
<organism evidence="2 3">
    <name type="scientific">Methanobacterium congolense</name>
    <dbReference type="NCBI Taxonomy" id="118062"/>
    <lineage>
        <taxon>Archaea</taxon>
        <taxon>Methanobacteriati</taxon>
        <taxon>Methanobacteriota</taxon>
        <taxon>Methanomada group</taxon>
        <taxon>Methanobacteria</taxon>
        <taxon>Methanobacteriales</taxon>
        <taxon>Methanobacteriaceae</taxon>
        <taxon>Methanobacterium</taxon>
    </lineage>
</organism>
<evidence type="ECO:0000313" key="3">
    <source>
        <dbReference type="Proteomes" id="UP000094707"/>
    </source>
</evidence>
<dbReference type="SUPFAM" id="SSF143870">
    <property type="entry name" value="PF0523-like"/>
    <property type="match status" value="1"/>
</dbReference>
<dbReference type="NCBIfam" id="NF011465">
    <property type="entry name" value="PRK14886.1-1"/>
    <property type="match status" value="1"/>
</dbReference>
<sequence>MESKTNATNYANIQVAGFKSNVGNFKELMQGLHDLNLNCTVQLMDAEAVAGKGHAFSAALQALNAFKREENIAKDLGLEICLRASAQRQISRALDVLGIKDGEMNICAVAVGCTFDVMAKIEGVVGKRDDDVLEPDEPLLKELYNLQDSEIEAAGTITRVLIERTALLVIDK</sequence>
<dbReference type="InterPro" id="IPR036504">
    <property type="entry name" value="CGI121/TPRKB_sf"/>
</dbReference>
<gene>
    <name evidence="2" type="primary">cgi121</name>
    <name evidence="2" type="ORF">MCBB_0312</name>
</gene>
<dbReference type="AlphaFoldDB" id="A0A1D3L029"/>
<keyword evidence="3" id="KW-1185">Reference proteome</keyword>
<dbReference type="KEGG" id="mcub:MCBB_0312"/>
<dbReference type="OrthoDB" id="69587at2157"/>
<dbReference type="RefSeq" id="WP_071905960.1">
    <property type="nucleotide sequence ID" value="NZ_LT607756.1"/>
</dbReference>
<dbReference type="Gene3D" id="3.30.2380.10">
    <property type="entry name" value="CGI121/TPRKB"/>
    <property type="match status" value="1"/>
</dbReference>
<evidence type="ECO:0000256" key="1">
    <source>
        <dbReference type="ARBA" id="ARBA00005546"/>
    </source>
</evidence>
<dbReference type="InterPro" id="IPR013926">
    <property type="entry name" value="CGI121/TPRKB"/>
</dbReference>
<comment type="similarity">
    <text evidence="1">Belongs to the CGI121/TPRKB family.</text>
</comment>
<dbReference type="EMBL" id="LT607756">
    <property type="protein sequence ID" value="SCG84893.1"/>
    <property type="molecule type" value="Genomic_DNA"/>
</dbReference>
<protein>
    <submittedName>
        <fullName evidence="2">Regulatory protein Cgi121</fullName>
    </submittedName>
</protein>
<proteinExistence type="inferred from homology"/>
<name>A0A1D3L029_9EURY</name>
<reference evidence="2 3" key="1">
    <citation type="submission" date="2016-08" db="EMBL/GenBank/DDBJ databases">
        <authorList>
            <person name="Seilhamer J.J."/>
        </authorList>
    </citation>
    <scope>NUCLEOTIDE SEQUENCE [LARGE SCALE GENOMIC DNA]</scope>
    <source>
        <strain evidence="2">Buetzberg</strain>
    </source>
</reference>
<dbReference type="Pfam" id="PF08617">
    <property type="entry name" value="CGI-121"/>
    <property type="match status" value="1"/>
</dbReference>
<evidence type="ECO:0000313" key="2">
    <source>
        <dbReference type="EMBL" id="SCG84893.1"/>
    </source>
</evidence>